<keyword evidence="3" id="KW-0805">Transcription regulation</keyword>
<dbReference type="EMBL" id="CP058579">
    <property type="protein sequence ID" value="QLG60385.1"/>
    <property type="molecule type" value="Genomic_DNA"/>
</dbReference>
<feature type="region of interest" description="Disordered" evidence="5">
    <location>
        <begin position="609"/>
        <end position="629"/>
    </location>
</feature>
<evidence type="ECO:0000256" key="4">
    <source>
        <dbReference type="ARBA" id="ARBA00023163"/>
    </source>
</evidence>
<dbReference type="SUPFAM" id="SSF55781">
    <property type="entry name" value="GAF domain-like"/>
    <property type="match status" value="3"/>
</dbReference>
<dbReference type="Pfam" id="PF04967">
    <property type="entry name" value="HTH_10"/>
    <property type="match status" value="1"/>
</dbReference>
<dbReference type="Gene3D" id="1.10.10.10">
    <property type="entry name" value="Winged helix-like DNA-binding domain superfamily/Winged helix DNA-binding domain"/>
    <property type="match status" value="1"/>
</dbReference>
<evidence type="ECO:0000313" key="9">
    <source>
        <dbReference type="Proteomes" id="UP000509626"/>
    </source>
</evidence>
<name>A0A7D5QI54_9EURY</name>
<dbReference type="InterPro" id="IPR029016">
    <property type="entry name" value="GAF-like_dom_sf"/>
</dbReference>
<dbReference type="SUPFAM" id="SSF55785">
    <property type="entry name" value="PYP-like sensor domain (PAS domain)"/>
    <property type="match status" value="2"/>
</dbReference>
<evidence type="ECO:0000256" key="2">
    <source>
        <dbReference type="ARBA" id="ARBA00022777"/>
    </source>
</evidence>
<dbReference type="PROSITE" id="PS50113">
    <property type="entry name" value="PAC"/>
    <property type="match status" value="1"/>
</dbReference>
<evidence type="ECO:0000256" key="5">
    <source>
        <dbReference type="SAM" id="MobiDB-lite"/>
    </source>
</evidence>
<dbReference type="InterPro" id="IPR003018">
    <property type="entry name" value="GAF"/>
</dbReference>
<keyword evidence="2" id="KW-0418">Kinase</keyword>
<evidence type="ECO:0000313" key="8">
    <source>
        <dbReference type="EMBL" id="QLG60385.1"/>
    </source>
</evidence>
<evidence type="ECO:0000259" key="7">
    <source>
        <dbReference type="PROSITE" id="PS50113"/>
    </source>
</evidence>
<dbReference type="Gene3D" id="3.30.450.40">
    <property type="match status" value="3"/>
</dbReference>
<dbReference type="Pfam" id="PF13426">
    <property type="entry name" value="PAS_9"/>
    <property type="match status" value="1"/>
</dbReference>
<dbReference type="SMART" id="SM00091">
    <property type="entry name" value="PAS"/>
    <property type="match status" value="2"/>
</dbReference>
<dbReference type="InterPro" id="IPR031803">
    <property type="entry name" value="BAT_GAF/HTH-assoc"/>
</dbReference>
<accession>A0A7D5QI54</accession>
<dbReference type="AlphaFoldDB" id="A0A7D5QI54"/>
<evidence type="ECO:0000256" key="1">
    <source>
        <dbReference type="ARBA" id="ARBA00022679"/>
    </source>
</evidence>
<evidence type="ECO:0000259" key="6">
    <source>
        <dbReference type="PROSITE" id="PS50112"/>
    </source>
</evidence>
<reference evidence="8 9" key="1">
    <citation type="submission" date="2020-06" db="EMBL/GenBank/DDBJ databases">
        <title>NJ-3-1, isolated from saline soil.</title>
        <authorList>
            <person name="Cui H.L."/>
            <person name="Shi X."/>
        </authorList>
    </citation>
    <scope>NUCLEOTIDE SEQUENCE [LARGE SCALE GENOMIC DNA]</scope>
    <source>
        <strain evidence="8 9">NJ-3-1</strain>
    </source>
</reference>
<dbReference type="InterPro" id="IPR011006">
    <property type="entry name" value="CheY-like_superfamily"/>
</dbReference>
<evidence type="ECO:0000256" key="3">
    <source>
        <dbReference type="ARBA" id="ARBA00023015"/>
    </source>
</evidence>
<dbReference type="InterPro" id="IPR007050">
    <property type="entry name" value="HTH_bacterioopsin"/>
</dbReference>
<feature type="domain" description="PAS" evidence="6">
    <location>
        <begin position="322"/>
        <end position="370"/>
    </location>
</feature>
<dbReference type="SUPFAM" id="SSF52172">
    <property type="entry name" value="CheY-like"/>
    <property type="match status" value="1"/>
</dbReference>
<feature type="domain" description="PAS" evidence="6">
    <location>
        <begin position="434"/>
        <end position="479"/>
    </location>
</feature>
<sequence>MTSETVGSREDAAVADSRVLLVAGSDGGLDPSTVERALAGATVVAERDETDALNRVGAGDGFDCVVASQSPSGPDGIQLLQVVREKYPDLPFVLVVPPDADWAVEAALTSGATDVVTLGDGGVADSLLPQRVRGAIVRADGGTTTDDDRRRDAEGTRTADDGGARWDALAAFGGFALGAPDVTTACGRATRVVADALDTEYVAALELGEDAFELRGAVGWTEEPDGSVTASASVDGLGGRALASGEPAVEPDRATGEWSAVPTLRPDREVHGGLAVPVGPSDGPWGVLEVLTTDGGPPPSEDVAFVRGVAAALSTALARQRFESASRRAVDRAPLGYAELDAEWRFTALNDRAAALLGRDERELVGESLFDAFPAGFESRLRREFRAVSGTDEPASLEAAYPPSGARFELHAYASNAGPVVWFEDVTERTAWERRRRLSELVATTQEGGFFVLDGEMRFVAVDDEFVAVTGRSREELLGAHLSNVIADGPRAAAGALRRELTTEGRGFLRTELTVERADGGRTPVAARFAATTPDRDGFAGVVGTVRDVAERERHERTLTALADAVRELGAAETDVEVCERVGRAATDLLDRERATVYRFDEDGNVLRPVTTSRPAAGDAATPPPVGPADGSPVWEAFVGGEPAVTDGRVVEPNRAVQGATRRSVVLPLNGYGVLLVDAAGEEAVDGRTRRLTSLLAAMAEAAFDRVALAGDLRERETALSSRADRLDRLDRAFDTLLGVGRARSRAGTREEFQQAVCEELVGDGRFDFAWIGTFDATHERLVPRAWAGTERGYVDAVSLVLGEDRTEPAIRAARTGDRVLVPNVAHGGMNEQWRRELLDRGYRSVLSLPLRHGDTLYGVLTVCADDPGAFDEPSDRLFEGVATATANGLDAWESRRALLSDSVVELDVRIPESNDLPSRIAAGVGGRVTFEGAVPHSDGTSMLYLSVSDVPLESVLTYLEESVAVEHASSVVDSDDGLIVVTVAEPTIVSHVTGFGGAIRELTATGGETRLRVELPQPADVRGFVESLRAEHAGAELLARRSRERPLRSRQTFGAELEELLTDRQLEVLRTAYLNGYFEWPRANTGEEIADRLGITQPTFNNHLRVAERKLLTLLLEER</sequence>
<dbReference type="Pfam" id="PF15915">
    <property type="entry name" value="BAT"/>
    <property type="match status" value="1"/>
</dbReference>
<dbReference type="GO" id="GO:0016301">
    <property type="term" value="F:kinase activity"/>
    <property type="evidence" value="ECO:0007669"/>
    <property type="project" value="UniProtKB-KW"/>
</dbReference>
<dbReference type="Gene3D" id="3.40.50.2300">
    <property type="match status" value="1"/>
</dbReference>
<keyword evidence="1" id="KW-0808">Transferase</keyword>
<keyword evidence="4" id="KW-0804">Transcription</keyword>
<dbReference type="NCBIfam" id="TIGR00229">
    <property type="entry name" value="sensory_box"/>
    <property type="match status" value="1"/>
</dbReference>
<feature type="compositionally biased region" description="Basic and acidic residues" evidence="5">
    <location>
        <begin position="146"/>
        <end position="161"/>
    </location>
</feature>
<dbReference type="RefSeq" id="WP_179266971.1">
    <property type="nucleotide sequence ID" value="NZ_CP058579.1"/>
</dbReference>
<dbReference type="InterPro" id="IPR013324">
    <property type="entry name" value="RNA_pol_sigma_r3/r4-like"/>
</dbReference>
<dbReference type="CDD" id="cd00130">
    <property type="entry name" value="PAS"/>
    <property type="match status" value="2"/>
</dbReference>
<dbReference type="PANTHER" id="PTHR34236:SF1">
    <property type="entry name" value="DIMETHYL SULFOXIDE REDUCTASE TRANSCRIPTIONAL ACTIVATOR"/>
    <property type="match status" value="1"/>
</dbReference>
<dbReference type="GeneID" id="56035973"/>
<dbReference type="SUPFAM" id="SSF88659">
    <property type="entry name" value="Sigma3 and sigma4 domains of RNA polymerase sigma factors"/>
    <property type="match status" value="1"/>
</dbReference>
<keyword evidence="9" id="KW-1185">Reference proteome</keyword>
<feature type="domain" description="PAC" evidence="7">
    <location>
        <begin position="509"/>
        <end position="561"/>
    </location>
</feature>
<dbReference type="InterPro" id="IPR035965">
    <property type="entry name" value="PAS-like_dom_sf"/>
</dbReference>
<dbReference type="Pfam" id="PF01590">
    <property type="entry name" value="GAF"/>
    <property type="match status" value="1"/>
</dbReference>
<dbReference type="PANTHER" id="PTHR34236">
    <property type="entry name" value="DIMETHYL SULFOXIDE REDUCTASE TRANSCRIPTIONAL ACTIVATOR"/>
    <property type="match status" value="1"/>
</dbReference>
<dbReference type="Gene3D" id="3.30.450.20">
    <property type="entry name" value="PAS domain"/>
    <property type="match status" value="2"/>
</dbReference>
<dbReference type="OrthoDB" id="165911at2157"/>
<dbReference type="Pfam" id="PF08448">
    <property type="entry name" value="PAS_4"/>
    <property type="match status" value="1"/>
</dbReference>
<proteinExistence type="predicted"/>
<dbReference type="InterPro" id="IPR000014">
    <property type="entry name" value="PAS"/>
</dbReference>
<feature type="region of interest" description="Disordered" evidence="5">
    <location>
        <begin position="138"/>
        <end position="161"/>
    </location>
</feature>
<dbReference type="Proteomes" id="UP000509626">
    <property type="component" value="Chromosome"/>
</dbReference>
<dbReference type="InterPro" id="IPR036388">
    <property type="entry name" value="WH-like_DNA-bd_sf"/>
</dbReference>
<dbReference type="InterPro" id="IPR000700">
    <property type="entry name" value="PAS-assoc_C"/>
</dbReference>
<dbReference type="SMART" id="SM00065">
    <property type="entry name" value="GAF"/>
    <property type="match status" value="2"/>
</dbReference>
<dbReference type="InterPro" id="IPR013656">
    <property type="entry name" value="PAS_4"/>
</dbReference>
<protein>
    <submittedName>
        <fullName evidence="8">GAF domain-containing protein</fullName>
    </submittedName>
</protein>
<dbReference type="KEGG" id="halu:HUG12_00900"/>
<dbReference type="PROSITE" id="PS50112">
    <property type="entry name" value="PAS"/>
    <property type="match status" value="2"/>
</dbReference>
<gene>
    <name evidence="8" type="ORF">HUG12_00900</name>
</gene>
<dbReference type="Pfam" id="PF13185">
    <property type="entry name" value="GAF_2"/>
    <property type="match status" value="1"/>
</dbReference>
<organism evidence="8 9">
    <name type="scientific">Halorarum salinum</name>
    <dbReference type="NCBI Taxonomy" id="2743089"/>
    <lineage>
        <taxon>Archaea</taxon>
        <taxon>Methanobacteriati</taxon>
        <taxon>Methanobacteriota</taxon>
        <taxon>Stenosarchaea group</taxon>
        <taxon>Halobacteria</taxon>
        <taxon>Halobacteriales</taxon>
        <taxon>Haloferacaceae</taxon>
        <taxon>Halorarum</taxon>
    </lineage>
</organism>